<comment type="caution">
    <text evidence="7">The sequence shown here is derived from an EMBL/GenBank/DDBJ whole genome shotgun (WGS) entry which is preliminary data.</text>
</comment>
<feature type="region of interest" description="Disordered" evidence="5">
    <location>
        <begin position="150"/>
        <end position="179"/>
    </location>
</feature>
<dbReference type="VEuPathDB" id="FungiDB:AAP_00724"/>
<evidence type="ECO:0000256" key="5">
    <source>
        <dbReference type="SAM" id="MobiDB-lite"/>
    </source>
</evidence>
<evidence type="ECO:0000256" key="2">
    <source>
        <dbReference type="ARBA" id="ARBA00022763"/>
    </source>
</evidence>
<evidence type="ECO:0000256" key="4">
    <source>
        <dbReference type="SAM" id="Coils"/>
    </source>
</evidence>
<organism evidence="7 8">
    <name type="scientific">Ascosphaera apis ARSEF 7405</name>
    <dbReference type="NCBI Taxonomy" id="392613"/>
    <lineage>
        <taxon>Eukaryota</taxon>
        <taxon>Fungi</taxon>
        <taxon>Dikarya</taxon>
        <taxon>Ascomycota</taxon>
        <taxon>Pezizomycotina</taxon>
        <taxon>Eurotiomycetes</taxon>
        <taxon>Eurotiomycetidae</taxon>
        <taxon>Onygenales</taxon>
        <taxon>Ascosphaeraceae</taxon>
        <taxon>Ascosphaera</taxon>
    </lineage>
</organism>
<dbReference type="EMBL" id="AZGZ01000002">
    <property type="protein sequence ID" value="KZZ97081.1"/>
    <property type="molecule type" value="Genomic_DNA"/>
</dbReference>
<feature type="compositionally biased region" description="Polar residues" evidence="5">
    <location>
        <begin position="150"/>
        <end position="162"/>
    </location>
</feature>
<comment type="subcellular location">
    <subcellularLocation>
        <location evidence="1">Nucleus</location>
    </subcellularLocation>
</comment>
<proteinExistence type="predicted"/>
<keyword evidence="8" id="KW-1185">Reference proteome</keyword>
<name>A0A168CW90_9EURO</name>
<feature type="coiled-coil region" evidence="4">
    <location>
        <begin position="18"/>
        <end position="52"/>
    </location>
</feature>
<dbReference type="GO" id="GO:0006281">
    <property type="term" value="P:DNA repair"/>
    <property type="evidence" value="ECO:0007669"/>
    <property type="project" value="InterPro"/>
</dbReference>
<accession>A0A168CW90</accession>
<feature type="region of interest" description="Disordered" evidence="5">
    <location>
        <begin position="218"/>
        <end position="266"/>
    </location>
</feature>
<dbReference type="GO" id="GO:0005634">
    <property type="term" value="C:nucleus"/>
    <property type="evidence" value="ECO:0007669"/>
    <property type="project" value="UniProtKB-SubCell"/>
</dbReference>
<reference evidence="7 8" key="1">
    <citation type="journal article" date="2016" name="Genome Biol. Evol.">
        <title>Divergent and convergent evolution of fungal pathogenicity.</title>
        <authorList>
            <person name="Shang Y."/>
            <person name="Xiao G."/>
            <person name="Zheng P."/>
            <person name="Cen K."/>
            <person name="Zhan S."/>
            <person name="Wang C."/>
        </authorList>
    </citation>
    <scope>NUCLEOTIDE SEQUENCE [LARGE SCALE GENOMIC DNA]</scope>
    <source>
        <strain evidence="7 8">ARSEF 7405</strain>
    </source>
</reference>
<protein>
    <submittedName>
        <fullName evidence="7">DNA repair protein Sae2/CtIP</fullName>
    </submittedName>
</protein>
<evidence type="ECO:0000256" key="3">
    <source>
        <dbReference type="ARBA" id="ARBA00023242"/>
    </source>
</evidence>
<sequence>MCALQSLHQKDENQKDEGNRLRRDIAALSNRNDELERQVVGLQGQLKDQQSDAHDDRLSAATSQYEKLHPNQILARKDIDLVDAYKTLYASFQSTIEGLHKTRQSLKFYQQREKMINSYLDMPQFKVSRGHQDVYFQRIDEATFLQNTARQNCVDQRENQPPLTRKDDTDRPDLGQSQVSTLVDDETQLQLSLFATNRGQSFNEDANLHLKDQVLTRLGSSEENPEKGCLQKSHIDEESSTARKRKLDCRPEHANPIVPPGSRLQDILGDMQTPAISFKLKETERLRRGPENGQVVTVEQNQDVVSGRVSNRLPSQSDNTLRSTQSCTQFSVNFAAPRVRDRPLHTLRPADFKVNPDRNDGLDFAFTRVIRNKEMRQCLDTCMRPDCCGQHFRSMATMKPISEEELTFNNLDQFDREALVRESRVESEEELAEWFDHIPISAKKEKLLEARALLYANRYARHRFDYARAPSPPGFWEVDMPDTPAVLQSKEFANQTEAEKVKQMYEEALRPFGRWRFVDE</sequence>
<keyword evidence="2" id="KW-0227">DNA damage</keyword>
<feature type="domain" description="DNA endonuclease activator Ctp1 C-terminal" evidence="6">
    <location>
        <begin position="365"/>
        <end position="483"/>
    </location>
</feature>
<keyword evidence="4" id="KW-0175">Coiled coil</keyword>
<feature type="compositionally biased region" description="Basic and acidic residues" evidence="5">
    <location>
        <begin position="164"/>
        <end position="173"/>
    </location>
</feature>
<evidence type="ECO:0000313" key="7">
    <source>
        <dbReference type="EMBL" id="KZZ97081.1"/>
    </source>
</evidence>
<evidence type="ECO:0000259" key="6">
    <source>
        <dbReference type="Pfam" id="PF08573"/>
    </source>
</evidence>
<evidence type="ECO:0000256" key="1">
    <source>
        <dbReference type="ARBA" id="ARBA00004123"/>
    </source>
</evidence>
<dbReference type="Pfam" id="PF08573">
    <property type="entry name" value="SAE2"/>
    <property type="match status" value="1"/>
</dbReference>
<gene>
    <name evidence="7" type="ORF">AAP_00724</name>
</gene>
<dbReference type="OrthoDB" id="4207090at2759"/>
<dbReference type="InterPro" id="IPR013882">
    <property type="entry name" value="Ctp1_C"/>
</dbReference>
<dbReference type="AlphaFoldDB" id="A0A168CW90"/>
<evidence type="ECO:0000313" key="8">
    <source>
        <dbReference type="Proteomes" id="UP000242877"/>
    </source>
</evidence>
<dbReference type="Proteomes" id="UP000242877">
    <property type="component" value="Unassembled WGS sequence"/>
</dbReference>
<keyword evidence="3" id="KW-0539">Nucleus</keyword>